<dbReference type="EMBL" id="NHOC01000007">
    <property type="protein sequence ID" value="OUM20225.1"/>
    <property type="molecule type" value="Genomic_DNA"/>
</dbReference>
<evidence type="ECO:0000256" key="1">
    <source>
        <dbReference type="ARBA" id="ARBA00023125"/>
    </source>
</evidence>
<protein>
    <recommendedName>
        <fullName evidence="3">HTH tetR-type domain-containing protein</fullName>
    </recommendedName>
</protein>
<dbReference type="InterPro" id="IPR050624">
    <property type="entry name" value="HTH-type_Tx_Regulator"/>
</dbReference>
<keyword evidence="5" id="KW-1185">Reference proteome</keyword>
<feature type="domain" description="HTH tetR-type" evidence="3">
    <location>
        <begin position="5"/>
        <end position="65"/>
    </location>
</feature>
<comment type="caution">
    <text evidence="4">The sequence shown here is derived from an EMBL/GenBank/DDBJ whole genome shotgun (WGS) entry which is preliminary data.</text>
</comment>
<dbReference type="Gene3D" id="1.10.357.10">
    <property type="entry name" value="Tetracycline Repressor, domain 2"/>
    <property type="match status" value="1"/>
</dbReference>
<evidence type="ECO:0000256" key="2">
    <source>
        <dbReference type="PROSITE-ProRule" id="PRU00335"/>
    </source>
</evidence>
<dbReference type="Proteomes" id="UP000194903">
    <property type="component" value="Unassembled WGS sequence"/>
</dbReference>
<organism evidence="4 5">
    <name type="scientific">Butyricicoccus porcorum</name>
    <dbReference type="NCBI Taxonomy" id="1945634"/>
    <lineage>
        <taxon>Bacteria</taxon>
        <taxon>Bacillati</taxon>
        <taxon>Bacillota</taxon>
        <taxon>Clostridia</taxon>
        <taxon>Eubacteriales</taxon>
        <taxon>Butyricicoccaceae</taxon>
        <taxon>Butyricicoccus</taxon>
    </lineage>
</organism>
<dbReference type="PANTHER" id="PTHR43479:SF7">
    <property type="entry name" value="TETR-FAMILY TRANSCRIPTIONAL REGULATOR"/>
    <property type="match status" value="1"/>
</dbReference>
<evidence type="ECO:0000313" key="4">
    <source>
        <dbReference type="EMBL" id="OUM20225.1"/>
    </source>
</evidence>
<dbReference type="InterPro" id="IPR039532">
    <property type="entry name" value="TetR_C_Firmicutes"/>
</dbReference>
<dbReference type="SUPFAM" id="SSF46689">
    <property type="entry name" value="Homeodomain-like"/>
    <property type="match status" value="1"/>
</dbReference>
<dbReference type="PANTHER" id="PTHR43479">
    <property type="entry name" value="ACREF/ENVCD OPERON REPRESSOR-RELATED"/>
    <property type="match status" value="1"/>
</dbReference>
<keyword evidence="1 2" id="KW-0238">DNA-binding</keyword>
<sequence length="180" mass="21344">MADSNTTKHALAAALKELMEEKPFSKINIADICAKCSMNRKSFYYHFKDKYDLVNWIFDTEFIEEIENGAQNPNAWNFYRDLCNYFYDNRPFYRKALKIRGQNAFSEHFRELCLPIFTRVLETLVDEPDVNDIQLNFFADAFLLSIERWILSKDCMKPDEFVEAMKSCIRIAHKIHVDEL</sequence>
<dbReference type="InterPro" id="IPR001647">
    <property type="entry name" value="HTH_TetR"/>
</dbReference>
<dbReference type="OrthoDB" id="9810250at2"/>
<evidence type="ECO:0000259" key="3">
    <source>
        <dbReference type="PROSITE" id="PS50977"/>
    </source>
</evidence>
<dbReference type="Pfam" id="PF00440">
    <property type="entry name" value="TetR_N"/>
    <property type="match status" value="1"/>
</dbReference>
<reference evidence="4 5" key="1">
    <citation type="submission" date="2017-05" db="EMBL/GenBank/DDBJ databases">
        <title>Butyricicoccus porcorum sp. nov. a butyrate-producing bacterium from the swine intestinal tract.</title>
        <authorList>
            <person name="Trachsel J."/>
            <person name="Humphrey S."/>
            <person name="Allen H.K."/>
        </authorList>
    </citation>
    <scope>NUCLEOTIDE SEQUENCE [LARGE SCALE GENOMIC DNA]</scope>
    <source>
        <strain evidence="4">BB10</strain>
    </source>
</reference>
<evidence type="ECO:0000313" key="5">
    <source>
        <dbReference type="Proteomes" id="UP000194903"/>
    </source>
</evidence>
<accession>A0A252F336</accession>
<feature type="DNA-binding region" description="H-T-H motif" evidence="2">
    <location>
        <begin position="28"/>
        <end position="47"/>
    </location>
</feature>
<dbReference type="AlphaFoldDB" id="A0A252F336"/>
<dbReference type="RefSeq" id="WP_087020379.1">
    <property type="nucleotide sequence ID" value="NZ_NHOC01000007.1"/>
</dbReference>
<dbReference type="InterPro" id="IPR009057">
    <property type="entry name" value="Homeodomain-like_sf"/>
</dbReference>
<proteinExistence type="predicted"/>
<name>A0A252F336_9FIRM</name>
<dbReference type="PROSITE" id="PS50977">
    <property type="entry name" value="HTH_TETR_2"/>
    <property type="match status" value="1"/>
</dbReference>
<gene>
    <name evidence="4" type="ORF">CBW42_09260</name>
</gene>
<dbReference type="GO" id="GO:0003677">
    <property type="term" value="F:DNA binding"/>
    <property type="evidence" value="ECO:0007669"/>
    <property type="project" value="UniProtKB-UniRule"/>
</dbReference>
<dbReference type="Pfam" id="PF14278">
    <property type="entry name" value="TetR_C_8"/>
    <property type="match status" value="1"/>
</dbReference>